<feature type="compositionally biased region" description="Basic and acidic residues" evidence="1">
    <location>
        <begin position="45"/>
        <end position="66"/>
    </location>
</feature>
<accession>A0ABX2UN02</accession>
<reference evidence="2 3" key="1">
    <citation type="submission" date="2016-04" db="EMBL/GenBank/DDBJ databases">
        <title>Reclassification of Paraburkholderia panaciterrae (Farh et al. 2015) Dobritsa &amp; Samadpour 2016 as a later homotypic synonym of Paraburkholderia ginsengiterrae (Farh et al. 2015) Dobritsa &amp; Samadpour 2016.</title>
        <authorList>
            <person name="Dobritsa A.P."/>
            <person name="Kutumbaka K."/>
            <person name="Samadpour M."/>
        </authorList>
    </citation>
    <scope>NUCLEOTIDE SEQUENCE [LARGE SCALE GENOMIC DNA]</scope>
    <source>
        <strain evidence="2 3">DCY85-1</strain>
    </source>
</reference>
<organism evidence="2 3">
    <name type="scientific">Paraburkholderia ginsengiterrae</name>
    <dbReference type="NCBI Taxonomy" id="1462993"/>
    <lineage>
        <taxon>Bacteria</taxon>
        <taxon>Pseudomonadati</taxon>
        <taxon>Pseudomonadota</taxon>
        <taxon>Betaproteobacteria</taxon>
        <taxon>Burkholderiales</taxon>
        <taxon>Burkholderiaceae</taxon>
        <taxon>Paraburkholderia</taxon>
    </lineage>
</organism>
<proteinExistence type="predicted"/>
<protein>
    <submittedName>
        <fullName evidence="2">Uncharacterized protein</fullName>
    </submittedName>
</protein>
<keyword evidence="3" id="KW-1185">Reference proteome</keyword>
<gene>
    <name evidence="2" type="ORF">A6V36_36640</name>
</gene>
<dbReference type="EMBL" id="LXJZ01000208">
    <property type="protein sequence ID" value="OAJ54091.1"/>
    <property type="molecule type" value="Genomic_DNA"/>
</dbReference>
<evidence type="ECO:0000313" key="2">
    <source>
        <dbReference type="EMBL" id="OAJ54091.1"/>
    </source>
</evidence>
<sequence>MLSPTCLRTVPAGLRPDNDGGSRFNATICRWSVRSVIFGNKKRQPHPDDRENEQYAEKEQQIKISDHIALPS</sequence>
<evidence type="ECO:0000256" key="1">
    <source>
        <dbReference type="SAM" id="MobiDB-lite"/>
    </source>
</evidence>
<name>A0ABX2UN02_9BURK</name>
<dbReference type="Proteomes" id="UP000077961">
    <property type="component" value="Unassembled WGS sequence"/>
</dbReference>
<evidence type="ECO:0000313" key="3">
    <source>
        <dbReference type="Proteomes" id="UP000077961"/>
    </source>
</evidence>
<comment type="caution">
    <text evidence="2">The sequence shown here is derived from an EMBL/GenBank/DDBJ whole genome shotgun (WGS) entry which is preliminary data.</text>
</comment>
<feature type="region of interest" description="Disordered" evidence="1">
    <location>
        <begin position="39"/>
        <end position="72"/>
    </location>
</feature>